<dbReference type="EMBL" id="CP114014">
    <property type="protein sequence ID" value="XAY04358.1"/>
    <property type="molecule type" value="Genomic_DNA"/>
</dbReference>
<dbReference type="RefSeq" id="WP_354700898.1">
    <property type="nucleotide sequence ID" value="NZ_CP114014.1"/>
</dbReference>
<protein>
    <submittedName>
        <fullName evidence="3">Uncharacterized protein</fullName>
    </submittedName>
</protein>
<keyword evidence="2" id="KW-0732">Signal</keyword>
<feature type="compositionally biased region" description="Basic and acidic residues" evidence="1">
    <location>
        <begin position="304"/>
        <end position="320"/>
    </location>
</feature>
<dbReference type="AlphaFoldDB" id="A0AAU7ASK0"/>
<evidence type="ECO:0000256" key="2">
    <source>
        <dbReference type="SAM" id="SignalP"/>
    </source>
</evidence>
<gene>
    <name evidence="3" type="ORF">DSM112329_01191</name>
</gene>
<sequence length="320" mass="33621">MGVRGLLRRVGPAVLVLAGVALPAAATAQTPGARAVDRTYRGSQAEVLTRADELIVDASAAVPALEKRLRSAAPVRVTAACSADVVGLDLTRPRPGRDFGGDAVVAPDPATLTVRLTVPGLAQRIAGDADGCRATIAEPGGYRIGEVAVGFTQRVRRRLYTQSLRTADRDRRALAAAEAAVTSALTYYVGHGNDLRGWRATADGRVPGEAVLRLGTAVSVGAVGLVPAADDVVRQVVPPHRARSRHHLVLVAPSTALHGRLVVVERDFDTGVLRYSIVDRLGRVRYRSGRPPFGACSDPLDPARCADAKPRDGRRAGPAT</sequence>
<proteinExistence type="predicted"/>
<feature type="region of interest" description="Disordered" evidence="1">
    <location>
        <begin position="297"/>
        <end position="320"/>
    </location>
</feature>
<dbReference type="KEGG" id="parq:DSM112329_01191"/>
<evidence type="ECO:0000313" key="3">
    <source>
        <dbReference type="EMBL" id="XAY04358.1"/>
    </source>
</evidence>
<feature type="chain" id="PRO_5043638572" evidence="2">
    <location>
        <begin position="29"/>
        <end position="320"/>
    </location>
</feature>
<name>A0AAU7ASK0_9ACTN</name>
<feature type="signal peptide" evidence="2">
    <location>
        <begin position="1"/>
        <end position="28"/>
    </location>
</feature>
<evidence type="ECO:0000256" key="1">
    <source>
        <dbReference type="SAM" id="MobiDB-lite"/>
    </source>
</evidence>
<reference evidence="3" key="1">
    <citation type="submission" date="2022-12" db="EMBL/GenBank/DDBJ databases">
        <title>Paraconexibacter alkalitolerans sp. nov. and Baekduia alba sp. nov., isolated from soil and emended description of the genera Paraconexibacter (Chun et al., 2020) and Baekduia (An et al., 2020).</title>
        <authorList>
            <person name="Vieira S."/>
            <person name="Huber K.J."/>
            <person name="Geppert A."/>
            <person name="Wolf J."/>
            <person name="Neumann-Schaal M."/>
            <person name="Muesken M."/>
            <person name="Overmann J."/>
        </authorList>
    </citation>
    <scope>NUCLEOTIDE SEQUENCE</scope>
    <source>
        <strain evidence="3">AEG42_29</strain>
    </source>
</reference>
<organism evidence="3">
    <name type="scientific">Paraconexibacter sp. AEG42_29</name>
    <dbReference type="NCBI Taxonomy" id="2997339"/>
    <lineage>
        <taxon>Bacteria</taxon>
        <taxon>Bacillati</taxon>
        <taxon>Actinomycetota</taxon>
        <taxon>Thermoleophilia</taxon>
        <taxon>Solirubrobacterales</taxon>
        <taxon>Paraconexibacteraceae</taxon>
        <taxon>Paraconexibacter</taxon>
    </lineage>
</organism>
<accession>A0AAU7ASK0</accession>